<evidence type="ECO:0000259" key="1">
    <source>
        <dbReference type="Pfam" id="PF22936"/>
    </source>
</evidence>
<feature type="non-terminal residue" evidence="2">
    <location>
        <position position="1"/>
    </location>
</feature>
<sequence>VTLTVDKLSIALLENEDSGSNVNVYSMDSWILDSCASVRVCPYKDCFDTYKPCDDGTIVVTDGSRSKIIGMGHHESEDILIVF</sequence>
<dbReference type="AlphaFoldDB" id="A0A2P5G1V4"/>
<dbReference type="Pfam" id="PF22936">
    <property type="entry name" value="Pol_BBD"/>
    <property type="match status" value="1"/>
</dbReference>
<name>A0A2P5G1V4_TREOI</name>
<evidence type="ECO:0000313" key="3">
    <source>
        <dbReference type="Proteomes" id="UP000237000"/>
    </source>
</evidence>
<proteinExistence type="predicted"/>
<protein>
    <recommendedName>
        <fullName evidence="1">Retrovirus-related Pol polyprotein from transposon TNT 1-94-like beta-barrel domain-containing protein</fullName>
    </recommendedName>
</protein>
<comment type="caution">
    <text evidence="2">The sequence shown here is derived from an EMBL/GenBank/DDBJ whole genome shotgun (WGS) entry which is preliminary data.</text>
</comment>
<keyword evidence="3" id="KW-1185">Reference proteome</keyword>
<evidence type="ECO:0000313" key="2">
    <source>
        <dbReference type="EMBL" id="POO04012.1"/>
    </source>
</evidence>
<accession>A0A2P5G1V4</accession>
<reference evidence="3" key="1">
    <citation type="submission" date="2016-06" db="EMBL/GenBank/DDBJ databases">
        <title>Parallel loss of symbiosis genes in relatives of nitrogen-fixing non-legume Parasponia.</title>
        <authorList>
            <person name="Van Velzen R."/>
            <person name="Holmer R."/>
            <person name="Bu F."/>
            <person name="Rutten L."/>
            <person name="Van Zeijl A."/>
            <person name="Liu W."/>
            <person name="Santuari L."/>
            <person name="Cao Q."/>
            <person name="Sharma T."/>
            <person name="Shen D."/>
            <person name="Roswanjaya Y."/>
            <person name="Wardhani T."/>
            <person name="Kalhor M.S."/>
            <person name="Jansen J."/>
            <person name="Van den Hoogen J."/>
            <person name="Gungor B."/>
            <person name="Hartog M."/>
            <person name="Hontelez J."/>
            <person name="Verver J."/>
            <person name="Yang W.-C."/>
            <person name="Schijlen E."/>
            <person name="Repin R."/>
            <person name="Schilthuizen M."/>
            <person name="Schranz E."/>
            <person name="Heidstra R."/>
            <person name="Miyata K."/>
            <person name="Fedorova E."/>
            <person name="Kohlen W."/>
            <person name="Bisseling T."/>
            <person name="Smit S."/>
            <person name="Geurts R."/>
        </authorList>
    </citation>
    <scope>NUCLEOTIDE SEQUENCE [LARGE SCALE GENOMIC DNA]</scope>
    <source>
        <strain evidence="3">cv. RG33-2</strain>
    </source>
</reference>
<dbReference type="InParanoid" id="A0A2P5G1V4"/>
<dbReference type="EMBL" id="JXTC01000001">
    <property type="protein sequence ID" value="POO04012.1"/>
    <property type="molecule type" value="Genomic_DNA"/>
</dbReference>
<feature type="domain" description="Retrovirus-related Pol polyprotein from transposon TNT 1-94-like beta-barrel" evidence="1">
    <location>
        <begin position="30"/>
        <end position="73"/>
    </location>
</feature>
<organism evidence="2 3">
    <name type="scientific">Trema orientale</name>
    <name type="common">Charcoal tree</name>
    <name type="synonym">Celtis orientalis</name>
    <dbReference type="NCBI Taxonomy" id="63057"/>
    <lineage>
        <taxon>Eukaryota</taxon>
        <taxon>Viridiplantae</taxon>
        <taxon>Streptophyta</taxon>
        <taxon>Embryophyta</taxon>
        <taxon>Tracheophyta</taxon>
        <taxon>Spermatophyta</taxon>
        <taxon>Magnoliopsida</taxon>
        <taxon>eudicotyledons</taxon>
        <taxon>Gunneridae</taxon>
        <taxon>Pentapetalae</taxon>
        <taxon>rosids</taxon>
        <taxon>fabids</taxon>
        <taxon>Rosales</taxon>
        <taxon>Cannabaceae</taxon>
        <taxon>Trema</taxon>
    </lineage>
</organism>
<gene>
    <name evidence="2" type="ORF">TorRG33x02_003160</name>
</gene>
<dbReference type="Proteomes" id="UP000237000">
    <property type="component" value="Unassembled WGS sequence"/>
</dbReference>
<dbReference type="InterPro" id="IPR054722">
    <property type="entry name" value="PolX-like_BBD"/>
</dbReference>